<dbReference type="OrthoDB" id="9809379at2"/>
<evidence type="ECO:0000256" key="2">
    <source>
        <dbReference type="ARBA" id="ARBA00022840"/>
    </source>
</evidence>
<dbReference type="Gene3D" id="1.10.8.60">
    <property type="match status" value="1"/>
</dbReference>
<dbReference type="SUPFAM" id="SSF52540">
    <property type="entry name" value="P-loop containing nucleoside triphosphate hydrolases"/>
    <property type="match status" value="2"/>
</dbReference>
<dbReference type="InterPro" id="IPR003959">
    <property type="entry name" value="ATPase_AAA_core"/>
</dbReference>
<dbReference type="GO" id="GO:0016887">
    <property type="term" value="F:ATP hydrolysis activity"/>
    <property type="evidence" value="ECO:0007669"/>
    <property type="project" value="InterPro"/>
</dbReference>
<name>I1DYW9_9GAMM</name>
<dbReference type="PANTHER" id="PTHR42960:SF1">
    <property type="entry name" value="YCF46 PROTEIN"/>
    <property type="match status" value="1"/>
</dbReference>
<comment type="similarity">
    <text evidence="3">Belongs to the AAA ATPase family. Highly divergent.</text>
</comment>
<evidence type="ECO:0000256" key="3">
    <source>
        <dbReference type="ARBA" id="ARBA00038088"/>
    </source>
</evidence>
<reference evidence="6 7" key="1">
    <citation type="journal article" date="2012" name="J. Bacteriol.">
        <title>Genome Sequence of the Protease-Producing Bacterium Rheinheimera nanhaiensis E407-8T, Isolated from Deep-Sea Sediment of the South China Sea.</title>
        <authorList>
            <person name="Zhang X.-Y."/>
            <person name="Zhang Y.-J."/>
            <person name="Qin Q.-L."/>
            <person name="Xie B.-B."/>
            <person name="Chen X.-L."/>
            <person name="Zhou B.-C."/>
            <person name="Zhang Y.-Z."/>
        </authorList>
    </citation>
    <scope>NUCLEOTIDE SEQUENCE [LARGE SCALE GENOMIC DNA]</scope>
    <source>
        <strain evidence="6 7">E407-8</strain>
    </source>
</reference>
<feature type="domain" description="AAA+ ATPase" evidence="5">
    <location>
        <begin position="264"/>
        <end position="397"/>
    </location>
</feature>
<dbReference type="PANTHER" id="PTHR42960">
    <property type="entry name" value="YCF46 PROTEIN"/>
    <property type="match status" value="1"/>
</dbReference>
<evidence type="ECO:0000313" key="6">
    <source>
        <dbReference type="EMBL" id="GAB59247.1"/>
    </source>
</evidence>
<evidence type="ECO:0000313" key="7">
    <source>
        <dbReference type="Proteomes" id="UP000004374"/>
    </source>
</evidence>
<dbReference type="Gene3D" id="3.40.50.300">
    <property type="entry name" value="P-loop containing nucleotide triphosphate hydrolases"/>
    <property type="match status" value="1"/>
</dbReference>
<evidence type="ECO:0000256" key="1">
    <source>
        <dbReference type="ARBA" id="ARBA00022741"/>
    </source>
</evidence>
<comment type="caution">
    <text evidence="6">The sequence shown here is derived from an EMBL/GenBank/DDBJ whole genome shotgun (WGS) entry which is preliminary data.</text>
</comment>
<dbReference type="AlphaFoldDB" id="I1DYW9"/>
<keyword evidence="2" id="KW-0067">ATP-binding</keyword>
<proteinExistence type="inferred from homology"/>
<dbReference type="Proteomes" id="UP000004374">
    <property type="component" value="Unassembled WGS sequence"/>
</dbReference>
<dbReference type="InterPro" id="IPR052381">
    <property type="entry name" value="AAA_domain_protein"/>
</dbReference>
<dbReference type="SMART" id="SM00382">
    <property type="entry name" value="AAA"/>
    <property type="match status" value="1"/>
</dbReference>
<evidence type="ECO:0000259" key="5">
    <source>
        <dbReference type="SMART" id="SM00382"/>
    </source>
</evidence>
<organism evidence="6 7">
    <name type="scientific">Rheinheimera nanhaiensis E407-8</name>
    <dbReference type="NCBI Taxonomy" id="562729"/>
    <lineage>
        <taxon>Bacteria</taxon>
        <taxon>Pseudomonadati</taxon>
        <taxon>Pseudomonadota</taxon>
        <taxon>Gammaproteobacteria</taxon>
        <taxon>Chromatiales</taxon>
        <taxon>Chromatiaceae</taxon>
        <taxon>Rheinheimera</taxon>
    </lineage>
</organism>
<keyword evidence="7" id="KW-1185">Reference proteome</keyword>
<gene>
    <name evidence="6" type="ORF">RNAN_2239</name>
</gene>
<evidence type="ECO:0000256" key="4">
    <source>
        <dbReference type="ARBA" id="ARBA00040480"/>
    </source>
</evidence>
<protein>
    <recommendedName>
        <fullName evidence="4">Uncharacterized AAA domain-containing protein ycf46</fullName>
    </recommendedName>
</protein>
<dbReference type="InterPro" id="IPR003593">
    <property type="entry name" value="AAA+_ATPase"/>
</dbReference>
<dbReference type="STRING" id="562729.RNAN_2239"/>
<sequence>MYEFDDLRVLVQAHSPLIVIESYEEPRALMLIKRLAVNLMRPVFKWTITDGLQRLDSEQGAQAFNADPTNLLAQIKGTRNSGIYVLCDFHPFLAEPKHVRYIKEIAQAHEQSGHTLILLSHAISIPPELSRLCYRFELSLPSDQQIRQLVHEMADSYAAKTGMLAQLTAENVALLVQNLRGLTFDEVKRLAYKAIADDGAVTQADIPRINRAKFSLLQTDGVLSQVFDSASFANVIGLTNLKQWIGQRQQAFLEHARLDKPKDIPKGLLLTGVQGTGKSLAAKAIAGSWHLPLLRLDMAALYNKYIGETEKNLTQALALADAMSPCVLWIDEIEKGLSSGDNDNGVSRRLLGSFLTWLSERKSQVFLVATANNIHDLAPELLRKGRFDEIFFVDLPTEQECLQLLQLHLTKRQMPLSDTELRSALPLCRGFSGAELEQAVVGAGYRARASDSTFSLMHLMDELAATQPLSVVMAEQVSALRQWAQSRCVKA</sequence>
<dbReference type="RefSeq" id="WP_008221672.1">
    <property type="nucleotide sequence ID" value="NZ_BAFK01000011.1"/>
</dbReference>
<dbReference type="GO" id="GO:0005524">
    <property type="term" value="F:ATP binding"/>
    <property type="evidence" value="ECO:0007669"/>
    <property type="project" value="UniProtKB-KW"/>
</dbReference>
<accession>I1DYW9</accession>
<keyword evidence="1" id="KW-0547">Nucleotide-binding</keyword>
<dbReference type="Pfam" id="PF00004">
    <property type="entry name" value="AAA"/>
    <property type="match status" value="1"/>
</dbReference>
<dbReference type="EMBL" id="BAFK01000011">
    <property type="protein sequence ID" value="GAB59247.1"/>
    <property type="molecule type" value="Genomic_DNA"/>
</dbReference>
<dbReference type="InterPro" id="IPR027417">
    <property type="entry name" value="P-loop_NTPase"/>
</dbReference>